<accession>Q135U7</accession>
<sequence>MGPTVAKRQTNRQITASFHYLVKTEKSDDKNKEPTEAGFTLGEFEKLRARIANTTLLDVNDERVVTRIKLGEDLPFTHYELVENQLHFGEFEGAYYGQEYRNNKLGTISADSLNLRKFHYLLTRLRDGRILIGVTYNGQFGDYEGVRQCFSHLLKSNATVTSRTIKSISDEIGKGEPVEVKLTFRTARERPERKGLFGRSGVIAIKSTEYGDGFGEEVAKMAKRAKGTLFDRKRSIAALVKSSAMIELDDDDIIAVTALVREEGRTRTVYFLGENSFSTKYPLNVTVSTNGKANRSEVRSELIKLMRTKIIPLIDG</sequence>
<gene>
    <name evidence="1" type="ordered locus">RPD_2914</name>
</gene>
<protein>
    <submittedName>
        <fullName evidence="1">Uncharacterized protein</fullName>
    </submittedName>
</protein>
<reference evidence="1 2" key="1">
    <citation type="submission" date="2006-03" db="EMBL/GenBank/DDBJ databases">
        <title>Complete sequence of Rhodopseudomonas palustris BisB5.</title>
        <authorList>
            <consortium name="US DOE Joint Genome Institute"/>
            <person name="Copeland A."/>
            <person name="Lucas S."/>
            <person name="Lapidus A."/>
            <person name="Barry K."/>
            <person name="Detter J.C."/>
            <person name="Glavina del Rio T."/>
            <person name="Hammon N."/>
            <person name="Israni S."/>
            <person name="Dalin E."/>
            <person name="Tice H."/>
            <person name="Pitluck S."/>
            <person name="Chain P."/>
            <person name="Malfatti S."/>
            <person name="Shin M."/>
            <person name="Vergez L."/>
            <person name="Schmutz J."/>
            <person name="Larimer F."/>
            <person name="Land M."/>
            <person name="Hauser L."/>
            <person name="Pelletier D.A."/>
            <person name="Kyrpides N."/>
            <person name="Lykidis A."/>
            <person name="Oda Y."/>
            <person name="Harwood C.S."/>
            <person name="Richardson P."/>
        </authorList>
    </citation>
    <scope>NUCLEOTIDE SEQUENCE [LARGE SCALE GENOMIC DNA]</scope>
    <source>
        <strain evidence="1 2">BisB5</strain>
    </source>
</reference>
<dbReference type="STRING" id="316057.RPD_2914"/>
<dbReference type="EMBL" id="CP000283">
    <property type="protein sequence ID" value="ABE40142.1"/>
    <property type="molecule type" value="Genomic_DNA"/>
</dbReference>
<dbReference type="Proteomes" id="UP000001818">
    <property type="component" value="Chromosome"/>
</dbReference>
<dbReference type="HOGENOM" id="CLU_879634_0_0_5"/>
<proteinExistence type="predicted"/>
<evidence type="ECO:0000313" key="2">
    <source>
        <dbReference type="Proteomes" id="UP000001818"/>
    </source>
</evidence>
<dbReference type="AlphaFoldDB" id="Q135U7"/>
<evidence type="ECO:0000313" key="1">
    <source>
        <dbReference type="EMBL" id="ABE40142.1"/>
    </source>
</evidence>
<organism evidence="1 2">
    <name type="scientific">Rhodopseudomonas palustris (strain BisB5)</name>
    <dbReference type="NCBI Taxonomy" id="316057"/>
    <lineage>
        <taxon>Bacteria</taxon>
        <taxon>Pseudomonadati</taxon>
        <taxon>Pseudomonadota</taxon>
        <taxon>Alphaproteobacteria</taxon>
        <taxon>Hyphomicrobiales</taxon>
        <taxon>Nitrobacteraceae</taxon>
        <taxon>Rhodopseudomonas</taxon>
    </lineage>
</organism>
<dbReference type="BioCyc" id="RPAL316057:RPD_RS14650-MONOMER"/>
<name>Q135U7_RHOPS</name>
<dbReference type="KEGG" id="rpd:RPD_2914"/>